<evidence type="ECO:0000256" key="6">
    <source>
        <dbReference type="SAM" id="Phobius"/>
    </source>
</evidence>
<dbReference type="KEGG" id="tpi:TREPR_1036"/>
<dbReference type="HOGENOM" id="CLU_008861_1_1_12"/>
<feature type="domain" description="SSD" evidence="7">
    <location>
        <begin position="244"/>
        <end position="370"/>
    </location>
</feature>
<organism evidence="8 9">
    <name type="scientific">Treponema primitia (strain ATCC BAA-887 / DSM 12427 / ZAS-2)</name>
    <dbReference type="NCBI Taxonomy" id="545694"/>
    <lineage>
        <taxon>Bacteria</taxon>
        <taxon>Pseudomonadati</taxon>
        <taxon>Spirochaetota</taxon>
        <taxon>Spirochaetia</taxon>
        <taxon>Spirochaetales</taxon>
        <taxon>Treponemataceae</taxon>
        <taxon>Treponema</taxon>
    </lineage>
</organism>
<dbReference type="EMBL" id="CP001843">
    <property type="protein sequence ID" value="AEF85794.1"/>
    <property type="molecule type" value="Genomic_DNA"/>
</dbReference>
<feature type="domain" description="SSD" evidence="7">
    <location>
        <begin position="736"/>
        <end position="862"/>
    </location>
</feature>
<dbReference type="STRING" id="545694.TREPR_1036"/>
<keyword evidence="3 6" id="KW-0812">Transmembrane</keyword>
<feature type="transmembrane region" description="Helical" evidence="6">
    <location>
        <begin position="839"/>
        <end position="863"/>
    </location>
</feature>
<keyword evidence="5 6" id="KW-0472">Membrane</keyword>
<evidence type="ECO:0000313" key="8">
    <source>
        <dbReference type="EMBL" id="AEF85794.1"/>
    </source>
</evidence>
<evidence type="ECO:0000256" key="5">
    <source>
        <dbReference type="ARBA" id="ARBA00023136"/>
    </source>
</evidence>
<dbReference type="Proteomes" id="UP000009223">
    <property type="component" value="Chromosome"/>
</dbReference>
<dbReference type="InterPro" id="IPR050545">
    <property type="entry name" value="Mycobact_MmpL"/>
</dbReference>
<dbReference type="GO" id="GO:0005886">
    <property type="term" value="C:plasma membrane"/>
    <property type="evidence" value="ECO:0007669"/>
    <property type="project" value="UniProtKB-SubCell"/>
</dbReference>
<dbReference type="AlphaFoldDB" id="F5YHP1"/>
<comment type="subcellular location">
    <subcellularLocation>
        <location evidence="1">Cell membrane</location>
        <topology evidence="1">Multi-pass membrane protein</topology>
    </subcellularLocation>
</comment>
<feature type="transmembrane region" description="Helical" evidence="6">
    <location>
        <begin position="7"/>
        <end position="26"/>
    </location>
</feature>
<dbReference type="InterPro" id="IPR000731">
    <property type="entry name" value="SSD"/>
</dbReference>
<feature type="transmembrane region" description="Helical" evidence="6">
    <location>
        <begin position="215"/>
        <end position="234"/>
    </location>
</feature>
<feature type="transmembrane region" description="Helical" evidence="6">
    <location>
        <begin position="241"/>
        <end position="261"/>
    </location>
</feature>
<dbReference type="OrthoDB" id="9809027at2"/>
<dbReference type="PANTHER" id="PTHR33406:SF13">
    <property type="entry name" value="MEMBRANE PROTEIN YDFJ"/>
    <property type="match status" value="1"/>
</dbReference>
<dbReference type="PANTHER" id="PTHR33406">
    <property type="entry name" value="MEMBRANE PROTEIN MJ1562-RELATED"/>
    <property type="match status" value="1"/>
</dbReference>
<feature type="transmembrane region" description="Helical" evidence="6">
    <location>
        <begin position="812"/>
        <end position="833"/>
    </location>
</feature>
<evidence type="ECO:0000259" key="7">
    <source>
        <dbReference type="PROSITE" id="PS50156"/>
    </source>
</evidence>
<feature type="transmembrane region" description="Helical" evidence="6">
    <location>
        <begin position="733"/>
        <end position="757"/>
    </location>
</feature>
<dbReference type="Pfam" id="PF03176">
    <property type="entry name" value="MMPL"/>
    <property type="match status" value="2"/>
</dbReference>
<accession>F5YHP1</accession>
<dbReference type="Gene3D" id="1.20.1640.10">
    <property type="entry name" value="Multidrug efflux transporter AcrB transmembrane domain"/>
    <property type="match status" value="2"/>
</dbReference>
<dbReference type="InterPro" id="IPR004869">
    <property type="entry name" value="MMPL_dom"/>
</dbReference>
<protein>
    <submittedName>
        <fullName evidence="8">Putative membrane protein</fullName>
    </submittedName>
</protein>
<proteinExistence type="predicted"/>
<sequence length="872" mass="96110">MDKIYKHPVLIVVIIGIITLFFALQLPRAELDNNNSRFVPDTDPAKVTNRLIDDTFGGSSFILIGLERKYGDIFDAGFLSRIRDFNNWVEAITIVGDVNSIVSSKYIAGVGDSIVVEKLVGDDFTGTSAEIAELKRRILSWDMYRHSLVSDDFAATQILVSLDISDDDMSNRDVADEFLKIRDMAQEMFSGMAEVYVTGLPIISETINESMGADLVLMIPLVILVVLLVLFFSFHRLTAVLLPLLTVVIAVIWSVGAMPLFDIKLSIISTVLPVILIAVGSAYGIHVITHYIEDIGSKSLNAEEHRFLVIALMRKIRKPISLAALTTFAGFCSFCFTKVVPIREFGFFSSFGVIVSFAVSMTLIPALLLLRGPRPLRKVEKKEEAGETNRVVTDVFLSIVRKKRTVLIFTSLIVLISVYGVSKVIIDNVFIEYFKSNTDIARSDKFIRDKFGGSKVVNVVFEADNSETLLMPASLSAMDGLNTYLEKRIAETGKTMGFTDLIKRINQVFNADESPGGIRKNYTVGEGQFDSFGFGGETGLGFGEWDDAGFTDPETMDGYGQAPSVKKDYTFEEFFSILDRAVNSGENNSMNASEFMRSIARQINYEGASYYEIPRDPEFYGKTTPEELQRLVSNYLVLLSGSIDSYSDDALEPRAIKTTVQLRTLGMIDTGRVIQEIRRFTDAMAPENIKVIIGGTALVEEALNELVVHSQLISVFISLGIVFLILGFSNHSIIAGVIGIVPLSISILINFAVMGFLGIKLNIGTSMVASVSIGIGIDYTIHYMEAFKREYIQSHGRGDFLQNTFAASGKAILINAISVGAGFAVLYFSHFVILKNLGLLIALTMGTSGLVSLTVLPVLLLTIKPKFIYREV</sequence>
<dbReference type="SUPFAM" id="SSF82866">
    <property type="entry name" value="Multidrug efflux transporter AcrB transmembrane domain"/>
    <property type="match status" value="2"/>
</dbReference>
<evidence type="ECO:0000313" key="9">
    <source>
        <dbReference type="Proteomes" id="UP000009223"/>
    </source>
</evidence>
<evidence type="ECO:0000256" key="4">
    <source>
        <dbReference type="ARBA" id="ARBA00022989"/>
    </source>
</evidence>
<feature type="transmembrane region" description="Helical" evidence="6">
    <location>
        <begin position="345"/>
        <end position="370"/>
    </location>
</feature>
<feature type="transmembrane region" description="Helical" evidence="6">
    <location>
        <begin position="320"/>
        <end position="339"/>
    </location>
</feature>
<feature type="transmembrane region" description="Helical" evidence="6">
    <location>
        <begin position="706"/>
        <end position="726"/>
    </location>
</feature>
<reference evidence="9" key="1">
    <citation type="submission" date="2009-12" db="EMBL/GenBank/DDBJ databases">
        <title>Complete sequence of Treponema primitia strain ZAS-2.</title>
        <authorList>
            <person name="Tetu S.G."/>
            <person name="Matson E."/>
            <person name="Ren Q."/>
            <person name="Seshadri R."/>
            <person name="Elbourne L."/>
            <person name="Hassan K.A."/>
            <person name="Durkin A."/>
            <person name="Radune D."/>
            <person name="Mohamoud Y."/>
            <person name="Shay R."/>
            <person name="Jin S."/>
            <person name="Zhang X."/>
            <person name="Lucey K."/>
            <person name="Ballor N.R."/>
            <person name="Ottesen E."/>
            <person name="Rosenthal R."/>
            <person name="Allen A."/>
            <person name="Leadbetter J.R."/>
            <person name="Paulsen I.T."/>
        </authorList>
    </citation>
    <scope>NUCLEOTIDE SEQUENCE [LARGE SCALE GENOMIC DNA]</scope>
    <source>
        <strain evidence="9">ATCC BAA-887 / DSM 12427 / ZAS-2</strain>
    </source>
</reference>
<dbReference type="eggNOG" id="COG1033">
    <property type="taxonomic scope" value="Bacteria"/>
</dbReference>
<name>F5YHP1_TREPZ</name>
<gene>
    <name evidence="8" type="ordered locus">TREPR_1036</name>
</gene>
<evidence type="ECO:0000256" key="2">
    <source>
        <dbReference type="ARBA" id="ARBA00022475"/>
    </source>
</evidence>
<feature type="transmembrane region" description="Helical" evidence="6">
    <location>
        <begin position="406"/>
        <end position="426"/>
    </location>
</feature>
<evidence type="ECO:0000256" key="3">
    <source>
        <dbReference type="ARBA" id="ARBA00022692"/>
    </source>
</evidence>
<keyword evidence="9" id="KW-1185">Reference proteome</keyword>
<reference evidence="8 9" key="2">
    <citation type="journal article" date="2011" name="ISME J.">
        <title>RNA-seq reveals cooperative metabolic interactions between two termite-gut spirochete species in co-culture.</title>
        <authorList>
            <person name="Rosenthal A.Z."/>
            <person name="Matson E.G."/>
            <person name="Eldar A."/>
            <person name="Leadbetter J.R."/>
        </authorList>
    </citation>
    <scope>NUCLEOTIDE SEQUENCE [LARGE SCALE GENOMIC DNA]</scope>
    <source>
        <strain evidence="9">ATCC BAA-887 / DSM 12427 / ZAS-2</strain>
    </source>
</reference>
<keyword evidence="2" id="KW-1003">Cell membrane</keyword>
<evidence type="ECO:0000256" key="1">
    <source>
        <dbReference type="ARBA" id="ARBA00004651"/>
    </source>
</evidence>
<feature type="transmembrane region" description="Helical" evidence="6">
    <location>
        <begin position="763"/>
        <end position="781"/>
    </location>
</feature>
<keyword evidence="4 6" id="KW-1133">Transmembrane helix</keyword>
<feature type="transmembrane region" description="Helical" evidence="6">
    <location>
        <begin position="267"/>
        <end position="288"/>
    </location>
</feature>
<dbReference type="PROSITE" id="PS50156">
    <property type="entry name" value="SSD"/>
    <property type="match status" value="2"/>
</dbReference>